<dbReference type="Gene3D" id="3.20.20.140">
    <property type="entry name" value="Metal-dependent hydrolases"/>
    <property type="match status" value="1"/>
</dbReference>
<protein>
    <recommendedName>
        <fullName evidence="2">Amidohydrolase-related domain-containing protein</fullName>
    </recommendedName>
</protein>
<accession>A0A7I7WEL8</accession>
<dbReference type="GO" id="GO:0005737">
    <property type="term" value="C:cytoplasm"/>
    <property type="evidence" value="ECO:0007669"/>
    <property type="project" value="TreeGrafter"/>
</dbReference>
<dbReference type="InterPro" id="IPR032466">
    <property type="entry name" value="Metal_Hydrolase"/>
</dbReference>
<proteinExistence type="predicted"/>
<dbReference type="PANTHER" id="PTHR21240:SF28">
    <property type="entry name" value="ISO-OROTATE DECARBOXYLASE (EUROFUNG)"/>
    <property type="match status" value="1"/>
</dbReference>
<keyword evidence="1" id="KW-0456">Lyase</keyword>
<dbReference type="InterPro" id="IPR032465">
    <property type="entry name" value="ACMSD"/>
</dbReference>
<dbReference type="GO" id="GO:0016831">
    <property type="term" value="F:carboxy-lyase activity"/>
    <property type="evidence" value="ECO:0007669"/>
    <property type="project" value="InterPro"/>
</dbReference>
<keyword evidence="6" id="KW-1185">Reference proteome</keyword>
<sequence>MVQHPISSDADTCPDEPYIVVSIDSHVGPSVKHQLRQYCEPKFLEEFDQFVAEMEQHGFFSLRSSEAGNSGSEENWSLDQSQAEEFGKTAGIRNADQVELGFLKRSYDHSFVTGLQDPAARVADMDDQGVAASVIFHGGLNGESIPFSTTGLLGWGDSKYNHLEDLGVRIYNRWLADFVSSAPERHVGIAHIPISDPAACVREVEWAAEAGLKGINLPAPRGDFPMLNDPVWDPLWSACEETGLTLNTHGGGGEHYPYEGQGAQAMYMMETLFRTRRGVWVMILGGVFERHPKLKLVLTEQWMDWAPGVMANMDGLYHNRTGEWVRAGLSLPPSEYFKRNCYVGASFMSNWEAKLGIEQDLTDQVMWGDDYPHAEGTWPDTKEAIRFTFCDVDPKYTRKYLGDNAIKVYGLDRDKLATVAAKIGPTPEEVATPYTLPEDKVVGLYAFRTGPGRFI</sequence>
<evidence type="ECO:0000313" key="5">
    <source>
        <dbReference type="Proteomes" id="UP000192441"/>
    </source>
</evidence>
<evidence type="ECO:0000313" key="4">
    <source>
        <dbReference type="EMBL" id="ORA40216.1"/>
    </source>
</evidence>
<dbReference type="GO" id="GO:0019748">
    <property type="term" value="P:secondary metabolic process"/>
    <property type="evidence" value="ECO:0007669"/>
    <property type="project" value="TreeGrafter"/>
</dbReference>
<evidence type="ECO:0000259" key="2">
    <source>
        <dbReference type="Pfam" id="PF04909"/>
    </source>
</evidence>
<dbReference type="InterPro" id="IPR006680">
    <property type="entry name" value="Amidohydro-rel"/>
</dbReference>
<dbReference type="Pfam" id="PF04909">
    <property type="entry name" value="Amidohydro_2"/>
    <property type="match status" value="1"/>
</dbReference>
<gene>
    <name evidence="4" type="ORF">BST20_06535</name>
    <name evidence="3" type="ORF">MBRA_57050</name>
</gene>
<dbReference type="GO" id="GO:0016787">
    <property type="term" value="F:hydrolase activity"/>
    <property type="evidence" value="ECO:0007669"/>
    <property type="project" value="InterPro"/>
</dbReference>
<dbReference type="EMBL" id="MVHM01000002">
    <property type="protein sequence ID" value="ORA40216.1"/>
    <property type="molecule type" value="Genomic_DNA"/>
</dbReference>
<dbReference type="SUPFAM" id="SSF51556">
    <property type="entry name" value="Metallo-dependent hydrolases"/>
    <property type="match status" value="1"/>
</dbReference>
<feature type="domain" description="Amidohydrolase-related" evidence="2">
    <location>
        <begin position="167"/>
        <end position="411"/>
    </location>
</feature>
<organism evidence="4 5">
    <name type="scientific">Mycobacterium branderi</name>
    <dbReference type="NCBI Taxonomy" id="43348"/>
    <lineage>
        <taxon>Bacteria</taxon>
        <taxon>Bacillati</taxon>
        <taxon>Actinomycetota</taxon>
        <taxon>Actinomycetes</taxon>
        <taxon>Mycobacteriales</taxon>
        <taxon>Mycobacteriaceae</taxon>
        <taxon>Mycobacterium</taxon>
    </lineage>
</organism>
<dbReference type="EMBL" id="AP022607">
    <property type="protein sequence ID" value="BBZ15510.1"/>
    <property type="molecule type" value="Genomic_DNA"/>
</dbReference>
<dbReference type="AlphaFoldDB" id="A0A7I7WEL8"/>
<geneLocation type="plasmid" evidence="3 6">
    <name>pJCM12687</name>
</geneLocation>
<reference evidence="3" key="3">
    <citation type="submission" date="2020-02" db="EMBL/GenBank/DDBJ databases">
        <authorList>
            <person name="Matsumoto Y."/>
            <person name="Kinjo T."/>
            <person name="Motooka D."/>
            <person name="Nabeya D."/>
            <person name="Jung N."/>
            <person name="Uechi K."/>
            <person name="Horii T."/>
            <person name="Iida T."/>
            <person name="Fujita J."/>
            <person name="Nakamura S."/>
        </authorList>
    </citation>
    <scope>NUCLEOTIDE SEQUENCE</scope>
    <source>
        <strain evidence="3">JCM 12687</strain>
        <plasmid evidence="3">pJCM12687</plasmid>
    </source>
</reference>
<dbReference type="Proteomes" id="UP000467379">
    <property type="component" value="Plasmid pJCM12687"/>
</dbReference>
<name>A0A7I7WEL8_9MYCO</name>
<dbReference type="Proteomes" id="UP000192441">
    <property type="component" value="Unassembled WGS sequence"/>
</dbReference>
<evidence type="ECO:0000313" key="3">
    <source>
        <dbReference type="EMBL" id="BBZ15510.1"/>
    </source>
</evidence>
<reference evidence="3 6" key="2">
    <citation type="journal article" date="2019" name="Emerg. Microbes Infect.">
        <title>Comprehensive subspecies identification of 175 nontuberculous mycobacteria species based on 7547 genomic profiles.</title>
        <authorList>
            <person name="Matsumoto Y."/>
            <person name="Kinjo T."/>
            <person name="Motooka D."/>
            <person name="Nabeya D."/>
            <person name="Jung N."/>
            <person name="Uechi K."/>
            <person name="Horii T."/>
            <person name="Iida T."/>
            <person name="Fujita J."/>
            <person name="Nakamura S."/>
        </authorList>
    </citation>
    <scope>NUCLEOTIDE SEQUENCE [LARGE SCALE GENOMIC DNA]</scope>
    <source>
        <strain evidence="3 6">JCM 12687</strain>
        <plasmid evidence="3">pJCM12687</plasmid>
    </source>
</reference>
<evidence type="ECO:0000313" key="6">
    <source>
        <dbReference type="Proteomes" id="UP000467379"/>
    </source>
</evidence>
<reference evidence="4 5" key="1">
    <citation type="submission" date="2016-12" db="EMBL/GenBank/DDBJ databases">
        <title>The new phylogeny of genus Mycobacterium.</title>
        <authorList>
            <person name="Tortoli E."/>
            <person name="Trovato A."/>
            <person name="Cirillo D.M."/>
        </authorList>
    </citation>
    <scope>NUCLEOTIDE SEQUENCE [LARGE SCALE GENOMIC DNA]</scope>
    <source>
        <strain evidence="4 5">DSM 44624</strain>
    </source>
</reference>
<dbReference type="RefSeq" id="WP_163659966.1">
    <property type="nucleotide sequence ID" value="NZ_AP022607.1"/>
</dbReference>
<evidence type="ECO:0000256" key="1">
    <source>
        <dbReference type="ARBA" id="ARBA00023239"/>
    </source>
</evidence>
<keyword evidence="3" id="KW-0614">Plasmid</keyword>
<dbReference type="PANTHER" id="PTHR21240">
    <property type="entry name" value="2-AMINO-3-CARBOXYLMUCONATE-6-SEMIALDEHYDE DECARBOXYLASE"/>
    <property type="match status" value="1"/>
</dbReference>